<dbReference type="AlphaFoldDB" id="A0A0D8Y531"/>
<organism evidence="8 9">
    <name type="scientific">Dictyocaulus viviparus</name>
    <name type="common">Bovine lungworm</name>
    <dbReference type="NCBI Taxonomy" id="29172"/>
    <lineage>
        <taxon>Eukaryota</taxon>
        <taxon>Metazoa</taxon>
        <taxon>Ecdysozoa</taxon>
        <taxon>Nematoda</taxon>
        <taxon>Chromadorea</taxon>
        <taxon>Rhabditida</taxon>
        <taxon>Rhabditina</taxon>
        <taxon>Rhabditomorpha</taxon>
        <taxon>Strongyloidea</taxon>
        <taxon>Metastrongylidae</taxon>
        <taxon>Dictyocaulus</taxon>
    </lineage>
</organism>
<evidence type="ECO:0000313" key="9">
    <source>
        <dbReference type="Proteomes" id="UP000053766"/>
    </source>
</evidence>
<feature type="domain" description="Helicase ATP-binding" evidence="7">
    <location>
        <begin position="253"/>
        <end position="489"/>
    </location>
</feature>
<evidence type="ECO:0000256" key="6">
    <source>
        <dbReference type="ARBA" id="ARBA00048432"/>
    </source>
</evidence>
<dbReference type="GO" id="GO:0016787">
    <property type="term" value="F:hydrolase activity"/>
    <property type="evidence" value="ECO:0007669"/>
    <property type="project" value="UniProtKB-KW"/>
</dbReference>
<dbReference type="EMBL" id="KN716187">
    <property type="protein sequence ID" value="KJH51287.1"/>
    <property type="molecule type" value="Genomic_DNA"/>
</dbReference>
<dbReference type="InterPro" id="IPR014001">
    <property type="entry name" value="Helicase_ATP-bd"/>
</dbReference>
<dbReference type="OrthoDB" id="5805783at2759"/>
<dbReference type="Gene3D" id="2.40.30.270">
    <property type="match status" value="1"/>
</dbReference>
<dbReference type="InterPro" id="IPR047187">
    <property type="entry name" value="SF1_C_Upf1"/>
</dbReference>
<dbReference type="Gene3D" id="3.40.50.300">
    <property type="entry name" value="P-loop containing nucleotide triphosphate hydrolases"/>
    <property type="match status" value="2"/>
</dbReference>
<evidence type="ECO:0000256" key="5">
    <source>
        <dbReference type="ARBA" id="ARBA00022840"/>
    </source>
</evidence>
<keyword evidence="2" id="KW-0547">Nucleotide-binding</keyword>
<keyword evidence="4" id="KW-0347">Helicase</keyword>
<reference evidence="9" key="2">
    <citation type="journal article" date="2016" name="Sci. Rep.">
        <title>Dictyocaulus viviparus genome, variome and transcriptome elucidate lungworm biology and support future intervention.</title>
        <authorList>
            <person name="McNulty S.N."/>
            <person name="Strube C."/>
            <person name="Rosa B.A."/>
            <person name="Martin J.C."/>
            <person name="Tyagi R."/>
            <person name="Choi Y.J."/>
            <person name="Wang Q."/>
            <person name="Hallsworth Pepin K."/>
            <person name="Zhang X."/>
            <person name="Ozersky P."/>
            <person name="Wilson R.K."/>
            <person name="Sternberg P.W."/>
            <person name="Gasser R.B."/>
            <person name="Mitreva M."/>
        </authorList>
    </citation>
    <scope>NUCLEOTIDE SEQUENCE [LARGE SCALE GENOMIC DNA]</scope>
    <source>
        <strain evidence="9">HannoverDv2000</strain>
    </source>
</reference>
<dbReference type="Proteomes" id="UP000053766">
    <property type="component" value="Unassembled WGS sequence"/>
</dbReference>
<dbReference type="GO" id="GO:0005524">
    <property type="term" value="F:ATP binding"/>
    <property type="evidence" value="ECO:0007669"/>
    <property type="project" value="UniProtKB-KW"/>
</dbReference>
<keyword evidence="9" id="KW-1185">Reference proteome</keyword>
<reference evidence="8 9" key="1">
    <citation type="submission" date="2013-11" db="EMBL/GenBank/DDBJ databases">
        <title>Draft genome of the bovine lungworm Dictyocaulus viviparus.</title>
        <authorList>
            <person name="Mitreva M."/>
        </authorList>
    </citation>
    <scope>NUCLEOTIDE SEQUENCE [LARGE SCALE GENOMIC DNA]</scope>
    <source>
        <strain evidence="8 9">HannoverDv2000</strain>
    </source>
</reference>
<evidence type="ECO:0000256" key="2">
    <source>
        <dbReference type="ARBA" id="ARBA00022741"/>
    </source>
</evidence>
<sequence>MVMRFVIVGYYETAQHLMKQMLSSRMLAYCNIYTYMQSFRVQLHTSVLTFSNRHLKRNKAKNPSNIYPPEFRAKLQNWPKLLQAEIDASVSHLKQLREVNGLPALEERGLLIANLQLVSDNLHPITGRMIVLNKTRNSECSKAFRTGKALPVSRTPVTIRDANTLKEIAECVILSTNRFEVKVKVRPSSSSNCVDFGKDYILTLSQSSGALHSVKEFFLKNKLVSCVGIDLLAYAFRAKIMPSIHNDRPLMNLPSDLNESQCRAISAALNKRRPFVTIQGPPGTGKTRVVAEIVKQLYFKKLKTLVCAPSNVAVDKAFAEVKNVFQRNSYKDSSTTQMIVCENTIEDAVTSHDMYSELCDVFGKLNSSTEDVEDSKLKAVANKLKWRIITDSYKDRLVIFCTLTSSTIQRLEQVKWHPDVIIVDEAAQVSEPITWTAIIRAKRCILAGDHAQLPCTILSSVDISSIGVNSNLNHPLIMIDTHLRNKQENQFYKEISSEMSYRNIAEEWLGCLLRFFLSKVIETKYYAALCKIFTGEAKLVLRYLNILKAIGIAEKDIAIITPYYAQAVAIRDMADCEDLSVNTVDSFQGQEREIVIFSMVRCNPGEVIGFLQDERRLNVAITRAKRQFVLIGSARMMQSNRHLRSLLRTIRDIGKVYGPGMMDAFEKEISNFRTLHYEDRNAAHEKRGL</sequence>
<dbReference type="Pfam" id="PF13086">
    <property type="entry name" value="AAA_11"/>
    <property type="match status" value="2"/>
</dbReference>
<comment type="similarity">
    <text evidence="1">Belongs to the DNA2/NAM7 helicase family.</text>
</comment>
<evidence type="ECO:0000256" key="1">
    <source>
        <dbReference type="ARBA" id="ARBA00007913"/>
    </source>
</evidence>
<dbReference type="GO" id="GO:0043139">
    <property type="term" value="F:5'-3' DNA helicase activity"/>
    <property type="evidence" value="ECO:0007669"/>
    <property type="project" value="TreeGrafter"/>
</dbReference>
<dbReference type="SUPFAM" id="SSF52540">
    <property type="entry name" value="P-loop containing nucleoside triphosphate hydrolases"/>
    <property type="match status" value="1"/>
</dbReference>
<dbReference type="InterPro" id="IPR050534">
    <property type="entry name" value="Coronavir_polyprotein_1ab"/>
</dbReference>
<dbReference type="STRING" id="29172.A0A0D8Y531"/>
<dbReference type="Pfam" id="PF13087">
    <property type="entry name" value="AAA_12"/>
    <property type="match status" value="1"/>
</dbReference>
<name>A0A0D8Y531_DICVI</name>
<dbReference type="PANTHER" id="PTHR43788:SF16">
    <property type="entry name" value="HELICASE WITH ZINC FINGER 2"/>
    <property type="match status" value="1"/>
</dbReference>
<dbReference type="CDD" id="cd18808">
    <property type="entry name" value="SF1_C_Upf1"/>
    <property type="match status" value="1"/>
</dbReference>
<evidence type="ECO:0000313" key="8">
    <source>
        <dbReference type="EMBL" id="KJH51287.1"/>
    </source>
</evidence>
<accession>A0A0D8Y531</accession>
<evidence type="ECO:0000256" key="4">
    <source>
        <dbReference type="ARBA" id="ARBA00022806"/>
    </source>
</evidence>
<protein>
    <recommendedName>
        <fullName evidence="7">Helicase ATP-binding domain-containing protein</fullName>
    </recommendedName>
</protein>
<comment type="catalytic activity">
    <reaction evidence="6">
        <text>ATP + H2O = ADP + phosphate + H(+)</text>
        <dbReference type="Rhea" id="RHEA:13065"/>
        <dbReference type="ChEBI" id="CHEBI:15377"/>
        <dbReference type="ChEBI" id="CHEBI:15378"/>
        <dbReference type="ChEBI" id="CHEBI:30616"/>
        <dbReference type="ChEBI" id="CHEBI:43474"/>
        <dbReference type="ChEBI" id="CHEBI:456216"/>
        <dbReference type="EC" id="3.6.4.12"/>
    </reaction>
    <physiologicalReaction direction="left-to-right" evidence="6">
        <dbReference type="Rhea" id="RHEA:13066"/>
    </physiologicalReaction>
</comment>
<gene>
    <name evidence="8" type="ORF">DICVIV_02567</name>
</gene>
<proteinExistence type="inferred from homology"/>
<keyword evidence="5" id="KW-0067">ATP-binding</keyword>
<dbReference type="SMART" id="SM00487">
    <property type="entry name" value="DEXDc"/>
    <property type="match status" value="1"/>
</dbReference>
<dbReference type="InterPro" id="IPR041679">
    <property type="entry name" value="DNA2/NAM7-like_C"/>
</dbReference>
<evidence type="ECO:0000256" key="3">
    <source>
        <dbReference type="ARBA" id="ARBA00022801"/>
    </source>
</evidence>
<dbReference type="InterPro" id="IPR027417">
    <property type="entry name" value="P-loop_NTPase"/>
</dbReference>
<dbReference type="InterPro" id="IPR041677">
    <property type="entry name" value="DNA2/NAM7_AAA_11"/>
</dbReference>
<evidence type="ECO:0000259" key="7">
    <source>
        <dbReference type="SMART" id="SM00487"/>
    </source>
</evidence>
<dbReference type="PANTHER" id="PTHR43788">
    <property type="entry name" value="DNA2/NAM7 HELICASE FAMILY MEMBER"/>
    <property type="match status" value="1"/>
</dbReference>
<keyword evidence="3" id="KW-0378">Hydrolase</keyword>